<gene>
    <name evidence="1" type="ORF">KW868_17315</name>
</gene>
<dbReference type="Gene3D" id="3.40.390.10">
    <property type="entry name" value="Collagenase (Catalytic Domain)"/>
    <property type="match status" value="1"/>
</dbReference>
<reference evidence="1" key="1">
    <citation type="submission" date="2021-07" db="EMBL/GenBank/DDBJ databases">
        <authorList>
            <person name="Fernandez M."/>
            <person name="Pereira P."/>
            <person name="Torres Tejerizo G.A."/>
            <person name="Gonzalez P."/>
            <person name="Agostini E."/>
        </authorList>
    </citation>
    <scope>NUCLEOTIDE SEQUENCE</scope>
    <source>
        <strain evidence="1">SFC 500-1A</strain>
    </source>
</reference>
<dbReference type="InterPro" id="IPR024079">
    <property type="entry name" value="MetalloPept_cat_dom_sf"/>
</dbReference>
<dbReference type="RefSeq" id="WP_234624036.1">
    <property type="nucleotide sequence ID" value="NZ_JAHWXT010000006.1"/>
</dbReference>
<evidence type="ECO:0000313" key="2">
    <source>
        <dbReference type="Proteomes" id="UP000887320"/>
    </source>
</evidence>
<name>A0A8X8GLS4_ACIGI</name>
<dbReference type="GO" id="GO:0008237">
    <property type="term" value="F:metallopeptidase activity"/>
    <property type="evidence" value="ECO:0007669"/>
    <property type="project" value="InterPro"/>
</dbReference>
<evidence type="ECO:0000313" key="1">
    <source>
        <dbReference type="EMBL" id="MCF0266212.1"/>
    </source>
</evidence>
<protein>
    <submittedName>
        <fullName evidence="1">Uncharacterized protein</fullName>
    </submittedName>
</protein>
<accession>A0A8X8GLS4</accession>
<sequence>MGIGSSPTVGSTCDTCLQKFTIHFRRCEDNIYDGTYGFDWYRPEYFKKLTNYRPNAATKFGNKVALVSGSIQSLKATYTQDQITKISPFGTEYIPAWLAIYPSSQEDSNSSNSVNQGVRLNLELRLLDSENNFSLKNDGTKIKFEVSNPNIIIEPAEFSVEDFIYAKKMTRDLGEDTKREEEIYYLASEIVNIKCTGALQKHEEIIVTAIKGETQEKVGKLMLYHNAVIPTISVIFVDVITDGKKPSRSHDYENFLKHNSFNQALINVEIKNAPTFDLNKYRSKDDDVNISLNKLNINDTGYFLSDLSKFYKKYQDKNLATKNYVFVTTVEIKNAVGAGGDSVTLFNCPQNIFNQVVVHELGHRFGLDHLFESQKITAKGLSFQFIQGTTANFLDYDHSDGVNLKNKTAVNPNQTLKYFFKYQWDLLRKKVK</sequence>
<proteinExistence type="predicted"/>
<dbReference type="Proteomes" id="UP000887320">
    <property type="component" value="Unassembled WGS sequence"/>
</dbReference>
<dbReference type="SUPFAM" id="SSF55486">
    <property type="entry name" value="Metalloproteases ('zincins'), catalytic domain"/>
    <property type="match status" value="1"/>
</dbReference>
<organism evidence="1 2">
    <name type="scientific">Acinetobacter guillouiae</name>
    <name type="common">Acinetobacter genomosp. 11</name>
    <dbReference type="NCBI Taxonomy" id="106649"/>
    <lineage>
        <taxon>Bacteria</taxon>
        <taxon>Pseudomonadati</taxon>
        <taxon>Pseudomonadota</taxon>
        <taxon>Gammaproteobacteria</taxon>
        <taxon>Moraxellales</taxon>
        <taxon>Moraxellaceae</taxon>
        <taxon>Acinetobacter</taxon>
    </lineage>
</organism>
<comment type="caution">
    <text evidence="1">The sequence shown here is derived from an EMBL/GenBank/DDBJ whole genome shotgun (WGS) entry which is preliminary data.</text>
</comment>
<dbReference type="EMBL" id="JAHWXT010000006">
    <property type="protein sequence ID" value="MCF0266212.1"/>
    <property type="molecule type" value="Genomic_DNA"/>
</dbReference>
<dbReference type="AlphaFoldDB" id="A0A8X8GLS4"/>